<dbReference type="InterPro" id="IPR051471">
    <property type="entry name" value="Bacterial_PTS_sugar_comp"/>
</dbReference>
<comment type="caution">
    <text evidence="3">The sequence shown here is derived from an EMBL/GenBank/DDBJ whole genome shotgun (WGS) entry which is preliminary data.</text>
</comment>
<dbReference type="GO" id="GO:0016020">
    <property type="term" value="C:membrane"/>
    <property type="evidence" value="ECO:0007669"/>
    <property type="project" value="InterPro"/>
</dbReference>
<organism evidence="3 4">
    <name type="scientific">Halocynthiibacter styelae</name>
    <dbReference type="NCBI Taxonomy" id="2761955"/>
    <lineage>
        <taxon>Bacteria</taxon>
        <taxon>Pseudomonadati</taxon>
        <taxon>Pseudomonadota</taxon>
        <taxon>Alphaproteobacteria</taxon>
        <taxon>Rhodobacterales</taxon>
        <taxon>Paracoccaceae</taxon>
        <taxon>Halocynthiibacter</taxon>
    </lineage>
</organism>
<protein>
    <submittedName>
        <fullName evidence="3">PTS fructose transporter subunit IIA</fullName>
    </submittedName>
</protein>
<accession>A0A8J7IC54</accession>
<dbReference type="PANTHER" id="PTHR33799">
    <property type="entry name" value="PTS PERMEASE-RELATED-RELATED"/>
    <property type="match status" value="1"/>
</dbReference>
<evidence type="ECO:0000313" key="3">
    <source>
        <dbReference type="EMBL" id="MBI1492928.1"/>
    </source>
</evidence>
<dbReference type="GO" id="GO:0016740">
    <property type="term" value="F:transferase activity"/>
    <property type="evidence" value="ECO:0007669"/>
    <property type="project" value="UniProtKB-KW"/>
</dbReference>
<gene>
    <name evidence="3" type="ORF">H1D41_04695</name>
</gene>
<dbReference type="InterPro" id="IPR036662">
    <property type="entry name" value="PTS_EIIA_man-typ_sf"/>
</dbReference>
<dbReference type="Proteomes" id="UP000640583">
    <property type="component" value="Unassembled WGS sequence"/>
</dbReference>
<evidence type="ECO:0000256" key="1">
    <source>
        <dbReference type="ARBA" id="ARBA00022679"/>
    </source>
</evidence>
<proteinExistence type="predicted"/>
<keyword evidence="1" id="KW-0808">Transferase</keyword>
<name>A0A8J7IC54_9RHOB</name>
<dbReference type="PROSITE" id="PS51096">
    <property type="entry name" value="PTS_EIIA_TYPE_4"/>
    <property type="match status" value="1"/>
</dbReference>
<dbReference type="Gene3D" id="3.40.50.510">
    <property type="entry name" value="Phosphotransferase system, mannose-type IIA component"/>
    <property type="match status" value="1"/>
</dbReference>
<dbReference type="EMBL" id="JADCKQ010000003">
    <property type="protein sequence ID" value="MBI1492928.1"/>
    <property type="molecule type" value="Genomic_DNA"/>
</dbReference>
<dbReference type="Pfam" id="PF03610">
    <property type="entry name" value="EIIA-man"/>
    <property type="match status" value="1"/>
</dbReference>
<dbReference type="InterPro" id="IPR004701">
    <property type="entry name" value="PTS_EIIA_man-typ"/>
</dbReference>
<sequence>MIGIVIVAHGGLAGEYLKAVEHVVGVQSGMRAIAIEYDHDRDSKRAEICAAADAVDAGDGVAIVVDMFGGSPSNLSLPACCNDDRKVLYGVNLPMLLKLAKSRSRPFDVAIDNALQAGRKYINCCDGMRAG</sequence>
<feature type="domain" description="PTS EIIA type-4" evidence="2">
    <location>
        <begin position="1"/>
        <end position="122"/>
    </location>
</feature>
<evidence type="ECO:0000259" key="2">
    <source>
        <dbReference type="PROSITE" id="PS51096"/>
    </source>
</evidence>
<dbReference type="SUPFAM" id="SSF53062">
    <property type="entry name" value="PTS system fructose IIA component-like"/>
    <property type="match status" value="1"/>
</dbReference>
<keyword evidence="4" id="KW-1185">Reference proteome</keyword>
<dbReference type="AlphaFoldDB" id="A0A8J7IC54"/>
<evidence type="ECO:0000313" key="4">
    <source>
        <dbReference type="Proteomes" id="UP000640583"/>
    </source>
</evidence>
<dbReference type="GO" id="GO:0009401">
    <property type="term" value="P:phosphoenolpyruvate-dependent sugar phosphotransferase system"/>
    <property type="evidence" value="ECO:0007669"/>
    <property type="project" value="InterPro"/>
</dbReference>
<reference evidence="3" key="1">
    <citation type="submission" date="2020-10" db="EMBL/GenBank/DDBJ databases">
        <title>Paenihalocynthiibacter styelae gen. nov., sp. nov., isolated from stalked sea squirt Styela clava.</title>
        <authorList>
            <person name="Kim Y.-O."/>
            <person name="Yoon J.-H."/>
        </authorList>
    </citation>
    <scope>NUCLEOTIDE SEQUENCE</scope>
    <source>
        <strain evidence="3">MYP1-1</strain>
    </source>
</reference>
<dbReference type="PANTHER" id="PTHR33799:SF1">
    <property type="entry name" value="PTS SYSTEM MANNOSE-SPECIFIC EIIAB COMPONENT-RELATED"/>
    <property type="match status" value="1"/>
</dbReference>
<dbReference type="RefSeq" id="WP_107497325.1">
    <property type="nucleotide sequence ID" value="NZ_JADCKQ010000003.1"/>
</dbReference>